<feature type="region of interest" description="Disordered" evidence="1">
    <location>
        <begin position="1"/>
        <end position="20"/>
    </location>
</feature>
<evidence type="ECO:0000313" key="3">
    <source>
        <dbReference type="Proteomes" id="UP000276991"/>
    </source>
</evidence>
<keyword evidence="3" id="KW-1185">Reference proteome</keyword>
<organism evidence="2 3">
    <name type="scientific">Acanthocheilonema viteae</name>
    <name type="common">Filarial nematode worm</name>
    <name type="synonym">Dipetalonema viteae</name>
    <dbReference type="NCBI Taxonomy" id="6277"/>
    <lineage>
        <taxon>Eukaryota</taxon>
        <taxon>Metazoa</taxon>
        <taxon>Ecdysozoa</taxon>
        <taxon>Nematoda</taxon>
        <taxon>Chromadorea</taxon>
        <taxon>Rhabditida</taxon>
        <taxon>Spirurina</taxon>
        <taxon>Spiruromorpha</taxon>
        <taxon>Filarioidea</taxon>
        <taxon>Onchocercidae</taxon>
        <taxon>Acanthocheilonema</taxon>
    </lineage>
</organism>
<proteinExistence type="predicted"/>
<dbReference type="AlphaFoldDB" id="A0A498SP80"/>
<evidence type="ECO:0000256" key="1">
    <source>
        <dbReference type="SAM" id="MobiDB-lite"/>
    </source>
</evidence>
<protein>
    <submittedName>
        <fullName evidence="2">Uncharacterized protein</fullName>
    </submittedName>
</protein>
<feature type="compositionally biased region" description="Acidic residues" evidence="1">
    <location>
        <begin position="102"/>
        <end position="119"/>
    </location>
</feature>
<evidence type="ECO:0000313" key="2">
    <source>
        <dbReference type="EMBL" id="VBB33728.1"/>
    </source>
</evidence>
<reference evidence="2 3" key="1">
    <citation type="submission" date="2018-08" db="EMBL/GenBank/DDBJ databases">
        <authorList>
            <person name="Laetsch R D."/>
            <person name="Stevens L."/>
            <person name="Kumar S."/>
            <person name="Blaxter L. M."/>
        </authorList>
    </citation>
    <scope>NUCLEOTIDE SEQUENCE [LARGE SCALE GENOMIC DNA]</scope>
</reference>
<feature type="non-terminal residue" evidence="2">
    <location>
        <position position="119"/>
    </location>
</feature>
<gene>
    <name evidence="2" type="ORF">NAV_LOCUS8519</name>
</gene>
<dbReference type="EMBL" id="UPTC01002650">
    <property type="protein sequence ID" value="VBB33728.1"/>
    <property type="molecule type" value="Genomic_DNA"/>
</dbReference>
<sequence length="119" mass="14069">MVTFRRRSDSKQITTDHRFPVSDLSQQNRFDNFDADQSHPTLNMTMRLKKSESFDDFGHNELHPQLYKNNNDSKLIEFDEIMERNEDCDPIVSTTHTYPTDDIIDNDIDDDDDSEVHRC</sequence>
<feature type="region of interest" description="Disordered" evidence="1">
    <location>
        <begin position="90"/>
        <end position="119"/>
    </location>
</feature>
<dbReference type="Proteomes" id="UP000276991">
    <property type="component" value="Unassembled WGS sequence"/>
</dbReference>
<accession>A0A498SP80</accession>
<name>A0A498SP80_ACAVI</name>